<reference evidence="3" key="1">
    <citation type="submission" date="2022-05" db="EMBL/GenBank/DDBJ databases">
        <authorList>
            <person name="Sun H.-N."/>
        </authorList>
    </citation>
    <scope>NUCLEOTIDE SEQUENCE</scope>
    <source>
        <strain evidence="3">HB14</strain>
    </source>
</reference>
<dbReference type="SUPFAM" id="SSF52788">
    <property type="entry name" value="Phosphotyrosine protein phosphatases I"/>
    <property type="match status" value="1"/>
</dbReference>
<name>A0A9X2I0E6_9GAMM</name>
<dbReference type="SMART" id="SM00226">
    <property type="entry name" value="LMWPc"/>
    <property type="match status" value="1"/>
</dbReference>
<dbReference type="Gene3D" id="3.40.50.2300">
    <property type="match status" value="1"/>
</dbReference>
<comment type="caution">
    <text evidence="3">The sequence shown here is derived from an EMBL/GenBank/DDBJ whole genome shotgun (WGS) entry which is preliminary data.</text>
</comment>
<proteinExistence type="predicted"/>
<dbReference type="PANTHER" id="PTHR43428">
    <property type="entry name" value="ARSENATE REDUCTASE"/>
    <property type="match status" value="1"/>
</dbReference>
<dbReference type="EMBL" id="JAMFTH010000003">
    <property type="protein sequence ID" value="MCP8899851.1"/>
    <property type="molecule type" value="Genomic_DNA"/>
</dbReference>
<dbReference type="GO" id="GO:0046685">
    <property type="term" value="P:response to arsenic-containing substance"/>
    <property type="evidence" value="ECO:0007669"/>
    <property type="project" value="UniProtKB-KW"/>
</dbReference>
<dbReference type="Pfam" id="PF01451">
    <property type="entry name" value="LMWPc"/>
    <property type="match status" value="1"/>
</dbReference>
<keyword evidence="4" id="KW-1185">Reference proteome</keyword>
<accession>A0A9X2I0E6</accession>
<keyword evidence="1" id="KW-0059">Arsenical resistance</keyword>
<dbReference type="PANTHER" id="PTHR43428:SF1">
    <property type="entry name" value="ARSENATE REDUCTASE"/>
    <property type="match status" value="1"/>
</dbReference>
<feature type="domain" description="Phosphotyrosine protein phosphatase I" evidence="2">
    <location>
        <begin position="2"/>
        <end position="133"/>
    </location>
</feature>
<dbReference type="RefSeq" id="WP_253968147.1">
    <property type="nucleotide sequence ID" value="NZ_JAMFTH010000003.1"/>
</dbReference>
<sequence>MKKLLFVCTHNACRSVLAEVTANRLGEGRLQAASAGSQPAGRIHPLTVDYLQDKGVNTEGLKSQSWDDFADYQPDLVITVCDSAAGEACPLWMGDAAKAHWGLPDPSRADDSASAFDAVVNVLERRIGALLKAPLEELSSAQLTDLANQVGEQEVYRD</sequence>
<protein>
    <submittedName>
        <fullName evidence="3">Arsenate reductase ArsC</fullName>
    </submittedName>
</protein>
<evidence type="ECO:0000259" key="2">
    <source>
        <dbReference type="SMART" id="SM00226"/>
    </source>
</evidence>
<dbReference type="AlphaFoldDB" id="A0A9X2I0E6"/>
<gene>
    <name evidence="3" type="ORF">M6D89_11130</name>
</gene>
<dbReference type="CDD" id="cd16345">
    <property type="entry name" value="LMWP_ArsC"/>
    <property type="match status" value="1"/>
</dbReference>
<evidence type="ECO:0000256" key="1">
    <source>
        <dbReference type="ARBA" id="ARBA00022849"/>
    </source>
</evidence>
<dbReference type="InterPro" id="IPR023485">
    <property type="entry name" value="Ptyr_pPase"/>
</dbReference>
<organism evidence="3 4">
    <name type="scientific">Gilvimarinus xylanilyticus</name>
    <dbReference type="NCBI Taxonomy" id="2944139"/>
    <lineage>
        <taxon>Bacteria</taxon>
        <taxon>Pseudomonadati</taxon>
        <taxon>Pseudomonadota</taxon>
        <taxon>Gammaproteobacteria</taxon>
        <taxon>Cellvibrionales</taxon>
        <taxon>Cellvibrionaceae</taxon>
        <taxon>Gilvimarinus</taxon>
    </lineage>
</organism>
<evidence type="ECO:0000313" key="4">
    <source>
        <dbReference type="Proteomes" id="UP001139319"/>
    </source>
</evidence>
<reference evidence="3" key="2">
    <citation type="submission" date="2023-01" db="EMBL/GenBank/DDBJ databases">
        <title>Gilvimarinus xylanilyticus HB14 isolated from Caulerpa lentillifera aquaculture base in Hainan, China.</title>
        <authorList>
            <person name="Zhang Y.-J."/>
        </authorList>
    </citation>
    <scope>NUCLEOTIDE SEQUENCE</scope>
    <source>
        <strain evidence="3">HB14</strain>
    </source>
</reference>
<evidence type="ECO:0000313" key="3">
    <source>
        <dbReference type="EMBL" id="MCP8899851.1"/>
    </source>
</evidence>
<dbReference type="InterPro" id="IPR036196">
    <property type="entry name" value="Ptyr_pPase_sf"/>
</dbReference>
<dbReference type="Proteomes" id="UP001139319">
    <property type="component" value="Unassembled WGS sequence"/>
</dbReference>